<sequence>MPYTKKLSWGLSEWNGKLIVVITAFAAFMCYTSMYAFRKSFTAAEFEDQRLFGMDYKVCLVIIQMLGYMLSKFYGIRFIAESKASGRGRSLVMLILLSWLGLFGFAVSPHPWNAFFLFLNGFPLGMIWGLVFSYLEGRKYTEFMGAVMAVSLVFASGLVKSVGRWLMDVFPVNEYWMPFCTGLLFFIPFIGCVALLEKLPPPTTEDKLFRTERVQMDKAMRKQFLRTFFPGIALTVVLYTLLTIIRDIRDNFEVEIWEKLHVNGSSIYAKVDGIISFIILVFMSLLILVKDNQKAFKIIHIKILFGFLIAGFSTYLFHLEKIDGTTWMLLVGLGLYMAYIPYNAIFFERLIATFQIRGNIGFIMYIADSIGYLGSFMILLNKELLPDSVSWGDYFIQLVFWASIGGTILSALSYRYFGRKKKHTILAETVQWSANEDQLKTGLLKNTY</sequence>
<reference evidence="3" key="1">
    <citation type="journal article" date="2019" name="Int. J. Syst. Evol. Microbiol.">
        <title>The Global Catalogue of Microorganisms (GCM) 10K type strain sequencing project: providing services to taxonomists for standard genome sequencing and annotation.</title>
        <authorList>
            <consortium name="The Broad Institute Genomics Platform"/>
            <consortium name="The Broad Institute Genome Sequencing Center for Infectious Disease"/>
            <person name="Wu L."/>
            <person name="Ma J."/>
        </authorList>
    </citation>
    <scope>NUCLEOTIDE SEQUENCE [LARGE SCALE GENOMIC DNA]</scope>
    <source>
        <strain evidence="3">KCTC 42662</strain>
    </source>
</reference>
<feature type="transmembrane region" description="Helical" evidence="1">
    <location>
        <begin position="49"/>
        <end position="70"/>
    </location>
</feature>
<evidence type="ECO:0000313" key="3">
    <source>
        <dbReference type="Proteomes" id="UP001597545"/>
    </source>
</evidence>
<feature type="transmembrane region" description="Helical" evidence="1">
    <location>
        <begin position="175"/>
        <end position="196"/>
    </location>
</feature>
<feature type="transmembrane region" description="Helical" evidence="1">
    <location>
        <begin position="224"/>
        <end position="245"/>
    </location>
</feature>
<feature type="transmembrane region" description="Helical" evidence="1">
    <location>
        <begin position="394"/>
        <end position="414"/>
    </location>
</feature>
<name>A0ABW5KIX4_9SPHI</name>
<keyword evidence="1" id="KW-0812">Transmembrane</keyword>
<keyword evidence="3" id="KW-1185">Reference proteome</keyword>
<feature type="transmembrane region" description="Helical" evidence="1">
    <location>
        <begin position="114"/>
        <end position="135"/>
    </location>
</feature>
<evidence type="ECO:0000313" key="2">
    <source>
        <dbReference type="EMBL" id="MFD2548293.1"/>
    </source>
</evidence>
<dbReference type="EMBL" id="JBHULR010000004">
    <property type="protein sequence ID" value="MFD2548293.1"/>
    <property type="molecule type" value="Genomic_DNA"/>
</dbReference>
<feature type="transmembrane region" description="Helical" evidence="1">
    <location>
        <begin position="325"/>
        <end position="347"/>
    </location>
</feature>
<organism evidence="2 3">
    <name type="scientific">Sphingobacterium suaedae</name>
    <dbReference type="NCBI Taxonomy" id="1686402"/>
    <lineage>
        <taxon>Bacteria</taxon>
        <taxon>Pseudomonadati</taxon>
        <taxon>Bacteroidota</taxon>
        <taxon>Sphingobacteriia</taxon>
        <taxon>Sphingobacteriales</taxon>
        <taxon>Sphingobacteriaceae</taxon>
        <taxon>Sphingobacterium</taxon>
    </lineage>
</organism>
<protein>
    <submittedName>
        <fullName evidence="2">DUF5690 family protein</fullName>
    </submittedName>
</protein>
<proteinExistence type="predicted"/>
<dbReference type="RefSeq" id="WP_380903907.1">
    <property type="nucleotide sequence ID" value="NZ_JBHUEG010000001.1"/>
</dbReference>
<evidence type="ECO:0000256" key="1">
    <source>
        <dbReference type="SAM" id="Phobius"/>
    </source>
</evidence>
<dbReference type="InterPro" id="IPR043745">
    <property type="entry name" value="DUF5690"/>
</dbReference>
<dbReference type="InterPro" id="IPR036259">
    <property type="entry name" value="MFS_trans_sf"/>
</dbReference>
<dbReference type="Pfam" id="PF18943">
    <property type="entry name" value="DUF5690"/>
    <property type="match status" value="1"/>
</dbReference>
<feature type="transmembrane region" description="Helical" evidence="1">
    <location>
        <begin position="18"/>
        <end position="37"/>
    </location>
</feature>
<accession>A0ABW5KIX4</accession>
<keyword evidence="1" id="KW-1133">Transmembrane helix</keyword>
<feature type="transmembrane region" description="Helical" evidence="1">
    <location>
        <begin position="91"/>
        <end position="108"/>
    </location>
</feature>
<feature type="transmembrane region" description="Helical" evidence="1">
    <location>
        <begin position="265"/>
        <end position="289"/>
    </location>
</feature>
<comment type="caution">
    <text evidence="2">The sequence shown here is derived from an EMBL/GenBank/DDBJ whole genome shotgun (WGS) entry which is preliminary data.</text>
</comment>
<keyword evidence="1" id="KW-0472">Membrane</keyword>
<dbReference type="SUPFAM" id="SSF103473">
    <property type="entry name" value="MFS general substrate transporter"/>
    <property type="match status" value="1"/>
</dbReference>
<gene>
    <name evidence="2" type="ORF">ACFSR5_11635</name>
</gene>
<dbReference type="Proteomes" id="UP001597545">
    <property type="component" value="Unassembled WGS sequence"/>
</dbReference>
<feature type="transmembrane region" description="Helical" evidence="1">
    <location>
        <begin position="359"/>
        <end position="379"/>
    </location>
</feature>
<feature type="transmembrane region" description="Helical" evidence="1">
    <location>
        <begin position="301"/>
        <end position="319"/>
    </location>
</feature>